<evidence type="ECO:0000313" key="5">
    <source>
        <dbReference type="Proteomes" id="UP000050482"/>
    </source>
</evidence>
<reference evidence="4 5" key="1">
    <citation type="submission" date="2015-09" db="EMBL/GenBank/DDBJ databases">
        <title>Draft genome sequence of Alicyclobacillus ferrooxydans DSM 22381.</title>
        <authorList>
            <person name="Hemp J."/>
        </authorList>
    </citation>
    <scope>NUCLEOTIDE SEQUENCE [LARGE SCALE GENOMIC DNA]</scope>
    <source>
        <strain evidence="4 5">TC-34</strain>
    </source>
</reference>
<evidence type="ECO:0000313" key="4">
    <source>
        <dbReference type="EMBL" id="KPV42130.1"/>
    </source>
</evidence>
<dbReference type="EMBL" id="LJCO01000082">
    <property type="protein sequence ID" value="KPV42130.1"/>
    <property type="molecule type" value="Genomic_DNA"/>
</dbReference>
<evidence type="ECO:0000259" key="3">
    <source>
        <dbReference type="Pfam" id="PF00685"/>
    </source>
</evidence>
<dbReference type="GO" id="GO:0008146">
    <property type="term" value="F:sulfotransferase activity"/>
    <property type="evidence" value="ECO:0007669"/>
    <property type="project" value="InterPro"/>
</dbReference>
<dbReference type="AlphaFoldDB" id="A0A0P9CGH3"/>
<accession>A0A0P9CGH3</accession>
<sequence>MPNIPNLFIAGAAKAGTSSLYHYLTQHPAVFMSHIKEPHYLCSHRFPPSFTGPGDEGFSDNVVRNETDYLKLYSNPGNATVLGDASVYYLYYPDTPRLIRELNPDAKVIIILRNPVDRAFSAYSHTVRDGRETLSFEQALEREHERREMGYQPLWWYKEVGMYAAQVKRYLDTFDRQHLRIYLYEDLKDMSRVIGEIISFLGIDQDVPIDTSIRHNASGVPRSRWLYNFFAKPNPLKNALKPFLPANVQHKLGNKAKNMTLKHLSLRPETRFQLTKELQSDIKVLEGLIGRDLSHWVRVDSLGGAIAK</sequence>
<dbReference type="InterPro" id="IPR027417">
    <property type="entry name" value="P-loop_NTPase"/>
</dbReference>
<feature type="domain" description="Sulfotransferase" evidence="3">
    <location>
        <begin position="6"/>
        <end position="216"/>
    </location>
</feature>
<dbReference type="PANTHER" id="PTHR10605:SF56">
    <property type="entry name" value="BIFUNCTIONAL HEPARAN SULFATE N-DEACETYLASE_N-SULFOTRANSFERASE"/>
    <property type="match status" value="1"/>
</dbReference>
<dbReference type="Gene3D" id="3.40.50.300">
    <property type="entry name" value="P-loop containing nucleotide triphosphate hydrolases"/>
    <property type="match status" value="1"/>
</dbReference>
<dbReference type="PATRIC" id="fig|471514.4.peg.1475"/>
<dbReference type="Pfam" id="PF00685">
    <property type="entry name" value="Sulfotransfer_1"/>
    <property type="match status" value="1"/>
</dbReference>
<dbReference type="InterPro" id="IPR000863">
    <property type="entry name" value="Sulfotransferase_dom"/>
</dbReference>
<evidence type="ECO:0000256" key="1">
    <source>
        <dbReference type="ARBA" id="ARBA00022679"/>
    </source>
</evidence>
<dbReference type="Proteomes" id="UP000050482">
    <property type="component" value="Unassembled WGS sequence"/>
</dbReference>
<dbReference type="OrthoDB" id="9797480at2"/>
<proteinExistence type="predicted"/>
<name>A0A0P9CGH3_9BACL</name>
<dbReference type="InterPro" id="IPR037359">
    <property type="entry name" value="NST/OST"/>
</dbReference>
<protein>
    <recommendedName>
        <fullName evidence="3">Sulfotransferase domain-containing protein</fullName>
    </recommendedName>
</protein>
<keyword evidence="1" id="KW-0808">Transferase</keyword>
<gene>
    <name evidence="4" type="ORF">AN477_18950</name>
</gene>
<dbReference type="STRING" id="471514.AN477_18950"/>
<evidence type="ECO:0000256" key="2">
    <source>
        <dbReference type="ARBA" id="ARBA00023180"/>
    </source>
</evidence>
<organism evidence="4 5">
    <name type="scientific">Alicyclobacillus ferrooxydans</name>
    <dbReference type="NCBI Taxonomy" id="471514"/>
    <lineage>
        <taxon>Bacteria</taxon>
        <taxon>Bacillati</taxon>
        <taxon>Bacillota</taxon>
        <taxon>Bacilli</taxon>
        <taxon>Bacillales</taxon>
        <taxon>Alicyclobacillaceae</taxon>
        <taxon>Alicyclobacillus</taxon>
    </lineage>
</organism>
<dbReference type="PANTHER" id="PTHR10605">
    <property type="entry name" value="HEPARAN SULFATE SULFOTRANSFERASE"/>
    <property type="match status" value="1"/>
</dbReference>
<keyword evidence="5" id="KW-1185">Reference proteome</keyword>
<keyword evidence="2" id="KW-0325">Glycoprotein</keyword>
<comment type="caution">
    <text evidence="4">The sequence shown here is derived from an EMBL/GenBank/DDBJ whole genome shotgun (WGS) entry which is preliminary data.</text>
</comment>
<dbReference type="SUPFAM" id="SSF52540">
    <property type="entry name" value="P-loop containing nucleoside triphosphate hydrolases"/>
    <property type="match status" value="1"/>
</dbReference>